<proteinExistence type="inferred from homology"/>
<dbReference type="InterPro" id="IPR000644">
    <property type="entry name" value="CBS_dom"/>
</dbReference>
<dbReference type="SUPFAM" id="SSF56176">
    <property type="entry name" value="FAD-binding/transporter-associated domain-like"/>
    <property type="match status" value="1"/>
</dbReference>
<dbReference type="Proteomes" id="UP000203589">
    <property type="component" value="Chromosome"/>
</dbReference>
<organism evidence="7 8">
    <name type="scientific">Antarctobacter heliothermus</name>
    <dbReference type="NCBI Taxonomy" id="74033"/>
    <lineage>
        <taxon>Bacteria</taxon>
        <taxon>Pseudomonadati</taxon>
        <taxon>Pseudomonadota</taxon>
        <taxon>Alphaproteobacteria</taxon>
        <taxon>Rhodobacterales</taxon>
        <taxon>Roseobacteraceae</taxon>
        <taxon>Antarctobacter</taxon>
    </lineage>
</organism>
<dbReference type="CDD" id="cd04590">
    <property type="entry name" value="CBS_pair_CorC_HlyC_assoc"/>
    <property type="match status" value="1"/>
</dbReference>
<evidence type="ECO:0000256" key="2">
    <source>
        <dbReference type="ARBA" id="ARBA00022737"/>
    </source>
</evidence>
<evidence type="ECO:0000313" key="8">
    <source>
        <dbReference type="Proteomes" id="UP000203589"/>
    </source>
</evidence>
<evidence type="ECO:0000256" key="3">
    <source>
        <dbReference type="ARBA" id="ARBA00023122"/>
    </source>
</evidence>
<dbReference type="Gene3D" id="3.30.465.10">
    <property type="match status" value="1"/>
</dbReference>
<dbReference type="Pfam" id="PF03471">
    <property type="entry name" value="CorC_HlyC"/>
    <property type="match status" value="1"/>
</dbReference>
<sequence length="323" mass="34953">MGDSEDSSKAAQRALGSGQMNGSGSRPGFWQSIFGRMGGARAQGKDASPQATPSMARPVHGMINLRRMRVEDVAIPKADIVAVPNTISKDDLVSVFRDSGMTRLPVYDGTLDTPVGMAHLKDFALEHGFNGTGERFNLKRLLRPLLFVPPSMPIGVLLTKMQTERRHMALVIDEYGGVDGLVTIEDLIEQVIGEIEDEHDTEEDQYWTREKSGCYLVQAKTPLTDFESELGLMLTEHDTIDEEEIDTLGGLVFMLAGRVPARGEVVPHPVGLDFEVVDADPRRIKRLRVRPAGAARPESATAAAAAPASTQSAAPSKVDAGHA</sequence>
<gene>
    <name evidence="7" type="primary">tlyC</name>
    <name evidence="7" type="ORF">ANTHELSMS3_01880</name>
</gene>
<evidence type="ECO:0000259" key="6">
    <source>
        <dbReference type="PROSITE" id="PS51371"/>
    </source>
</evidence>
<dbReference type="InterPro" id="IPR005170">
    <property type="entry name" value="Transptr-assoc_dom"/>
</dbReference>
<evidence type="ECO:0000256" key="4">
    <source>
        <dbReference type="PROSITE-ProRule" id="PRU00703"/>
    </source>
</evidence>
<dbReference type="SUPFAM" id="SSF54631">
    <property type="entry name" value="CBS-domain pair"/>
    <property type="match status" value="1"/>
</dbReference>
<feature type="region of interest" description="Disordered" evidence="5">
    <location>
        <begin position="1"/>
        <end position="28"/>
    </location>
</feature>
<keyword evidence="3 4" id="KW-0129">CBS domain</keyword>
<evidence type="ECO:0000256" key="5">
    <source>
        <dbReference type="SAM" id="MobiDB-lite"/>
    </source>
</evidence>
<dbReference type="PANTHER" id="PTHR22777">
    <property type="entry name" value="HEMOLYSIN-RELATED"/>
    <property type="match status" value="1"/>
</dbReference>
<comment type="similarity">
    <text evidence="1">Belongs to the UPF0053 family. Hemolysin C subfamily.</text>
</comment>
<feature type="compositionally biased region" description="Low complexity" evidence="5">
    <location>
        <begin position="291"/>
        <end position="316"/>
    </location>
</feature>
<dbReference type="InterPro" id="IPR044751">
    <property type="entry name" value="Ion_transp-like_CBS"/>
</dbReference>
<protein>
    <submittedName>
        <fullName evidence="7">Hemolysin C</fullName>
    </submittedName>
</protein>
<dbReference type="Gene3D" id="3.10.580.10">
    <property type="entry name" value="CBS-domain"/>
    <property type="match status" value="1"/>
</dbReference>
<evidence type="ECO:0000256" key="1">
    <source>
        <dbReference type="ARBA" id="ARBA00006446"/>
    </source>
</evidence>
<dbReference type="AlphaFoldDB" id="A0A222E309"/>
<feature type="region of interest" description="Disordered" evidence="5">
    <location>
        <begin position="290"/>
        <end position="323"/>
    </location>
</feature>
<dbReference type="EMBL" id="CP022540">
    <property type="protein sequence ID" value="ASP20566.1"/>
    <property type="molecule type" value="Genomic_DNA"/>
</dbReference>
<name>A0A222E309_9RHOB</name>
<feature type="domain" description="CBS" evidence="6">
    <location>
        <begin position="74"/>
        <end position="134"/>
    </location>
</feature>
<dbReference type="GO" id="GO:0005886">
    <property type="term" value="C:plasma membrane"/>
    <property type="evidence" value="ECO:0007669"/>
    <property type="project" value="TreeGrafter"/>
</dbReference>
<accession>A0A222E309</accession>
<dbReference type="PANTHER" id="PTHR22777:SF27">
    <property type="entry name" value="MAGNESIUM AND COBALT EFFLUX PROTEIN CORC"/>
    <property type="match status" value="1"/>
</dbReference>
<dbReference type="GO" id="GO:0050660">
    <property type="term" value="F:flavin adenine dinucleotide binding"/>
    <property type="evidence" value="ECO:0007669"/>
    <property type="project" value="InterPro"/>
</dbReference>
<dbReference type="SMART" id="SM01091">
    <property type="entry name" value="CorC_HlyC"/>
    <property type="match status" value="1"/>
</dbReference>
<feature type="domain" description="CBS" evidence="6">
    <location>
        <begin position="141"/>
        <end position="198"/>
    </location>
</feature>
<keyword evidence="2" id="KW-0677">Repeat</keyword>
<dbReference type="InterPro" id="IPR016169">
    <property type="entry name" value="FAD-bd_PCMH_sub2"/>
</dbReference>
<dbReference type="OrthoDB" id="9797674at2"/>
<dbReference type="InterPro" id="IPR046342">
    <property type="entry name" value="CBS_dom_sf"/>
</dbReference>
<dbReference type="FunFam" id="3.10.580.10:FF:000002">
    <property type="entry name" value="Magnesium/cobalt efflux protein CorC"/>
    <property type="match status" value="1"/>
</dbReference>
<keyword evidence="8" id="KW-1185">Reference proteome</keyword>
<dbReference type="KEGG" id="aht:ANTHELSMS3_01880"/>
<dbReference type="InterPro" id="IPR036318">
    <property type="entry name" value="FAD-bd_PCMH-like_sf"/>
</dbReference>
<evidence type="ECO:0000313" key="7">
    <source>
        <dbReference type="EMBL" id="ASP20566.1"/>
    </source>
</evidence>
<dbReference type="PROSITE" id="PS51371">
    <property type="entry name" value="CBS"/>
    <property type="match status" value="2"/>
</dbReference>
<reference evidence="7 8" key="1">
    <citation type="submission" date="2017-07" db="EMBL/GenBank/DDBJ databases">
        <title>Genome Sequence of Antarctobacter heliothermus Strain SMS3 Isolated from a culture of the Diatom Skeletonema marinoi.</title>
        <authorList>
            <person name="Topel M."/>
            <person name="Pinder M.I.M."/>
            <person name="Johansson O.N."/>
            <person name="Kourtchenko O."/>
            <person name="Godhe A."/>
            <person name="Clarke A.K."/>
        </authorList>
    </citation>
    <scope>NUCLEOTIDE SEQUENCE [LARGE SCALE GENOMIC DNA]</scope>
    <source>
        <strain evidence="7 8">SMS3</strain>
    </source>
</reference>
<dbReference type="Pfam" id="PF00571">
    <property type="entry name" value="CBS"/>
    <property type="match status" value="2"/>
</dbReference>